<dbReference type="Proteomes" id="UP000663852">
    <property type="component" value="Unassembled WGS sequence"/>
</dbReference>
<sequence>MSTTTFHQTRVPKVHIPSDTTYSAPSSRSNSRYKSTLQVVTSARDHSSSNTYRRRRPESELINPATSSYNMITNHRSQMPQQLSSLSYQPSYTLPLSSRSTSSLSNRRSTVTDAIPSSTSTYSSHITYNNNRSVNSTSTSQPDDVQRVGSSQSKRYSIDSTNASIKSSTNSTKISNHLVIIPKSKSNQSLDQNHHHSSCPVSYQNQISLGTVTILSDSSSDNTILHHLPDHNETTDKSQQSLHDERLHRSPRKPINTHVLGSRLNSTSSIDETKKGPTPSLRYTIEPIEINDDLNDENQHDSKQKAVREEKKRKANENEQVLINVDEYASEILMYLKEREHTSRPKANYMRKQTELTWDMRAILIDWLSEVADEYKLYSETLHLAVNFIDRFLSRMSVTKSKFQLIGTTALYLAAKCEEVYPPNAAEFAYVTDNAYTKKQVLKIEDLLLQTLHFEVSTVSTHTFLLHYLKLAEVDEVTEDLARASLRKAQCVSQWYIAELTLLDPECLQYLSSLQAAAVLCLALHMCQKPPWSSKLKRTTGYTIQSFYSIMEKIFWLVAKAHVHDKWAITRKYRHVKHHSVALIELPSTLPYLDMDNDCNSIK</sequence>
<dbReference type="GO" id="GO:0051301">
    <property type="term" value="P:cell division"/>
    <property type="evidence" value="ECO:0007669"/>
    <property type="project" value="UniProtKB-KW"/>
</dbReference>
<dbReference type="PANTHER" id="PTHR10177">
    <property type="entry name" value="CYCLINS"/>
    <property type="match status" value="1"/>
</dbReference>
<comment type="caution">
    <text evidence="9">The sequence shown here is derived from an EMBL/GenBank/DDBJ whole genome shotgun (WGS) entry which is preliminary data.</text>
</comment>
<evidence type="ECO:0000256" key="1">
    <source>
        <dbReference type="ARBA" id="ARBA00022618"/>
    </source>
</evidence>
<dbReference type="Pfam" id="PF02984">
    <property type="entry name" value="Cyclin_C"/>
    <property type="match status" value="1"/>
</dbReference>
<dbReference type="InterPro" id="IPR036915">
    <property type="entry name" value="Cyclin-like_sf"/>
</dbReference>
<feature type="compositionally biased region" description="Low complexity" evidence="6">
    <location>
        <begin position="117"/>
        <end position="140"/>
    </location>
</feature>
<dbReference type="SUPFAM" id="SSF47954">
    <property type="entry name" value="Cyclin-like"/>
    <property type="match status" value="2"/>
</dbReference>
<keyword evidence="4" id="KW-0131">Cell cycle</keyword>
<keyword evidence="3 5" id="KW-0195">Cyclin</keyword>
<dbReference type="GO" id="GO:0044772">
    <property type="term" value="P:mitotic cell cycle phase transition"/>
    <property type="evidence" value="ECO:0007669"/>
    <property type="project" value="InterPro"/>
</dbReference>
<dbReference type="InterPro" id="IPR039361">
    <property type="entry name" value="Cyclin"/>
</dbReference>
<reference evidence="9" key="1">
    <citation type="submission" date="2021-02" db="EMBL/GenBank/DDBJ databases">
        <authorList>
            <person name="Nowell W R."/>
        </authorList>
    </citation>
    <scope>NUCLEOTIDE SEQUENCE</scope>
</reference>
<gene>
    <name evidence="9" type="ORF">EDS130_LOCUS22384</name>
</gene>
<feature type="compositionally biased region" description="Basic and acidic residues" evidence="6">
    <location>
        <begin position="297"/>
        <end position="315"/>
    </location>
</feature>
<dbReference type="SMART" id="SM01332">
    <property type="entry name" value="Cyclin_C"/>
    <property type="match status" value="1"/>
</dbReference>
<evidence type="ECO:0000256" key="6">
    <source>
        <dbReference type="SAM" id="MobiDB-lite"/>
    </source>
</evidence>
<dbReference type="FunFam" id="1.10.472.10:FF:000001">
    <property type="entry name" value="G2/mitotic-specific cyclin"/>
    <property type="match status" value="1"/>
</dbReference>
<feature type="domain" description="Cyclin-like" evidence="7">
    <location>
        <begin position="366"/>
        <end position="450"/>
    </location>
</feature>
<evidence type="ECO:0000256" key="2">
    <source>
        <dbReference type="ARBA" id="ARBA00022776"/>
    </source>
</evidence>
<feature type="compositionally biased region" description="Polar residues" evidence="6">
    <location>
        <begin position="148"/>
        <end position="159"/>
    </location>
</feature>
<keyword evidence="1" id="KW-0132">Cell division</keyword>
<accession>A0A814SFU9</accession>
<dbReference type="PROSITE" id="PS00292">
    <property type="entry name" value="CYCLINS"/>
    <property type="match status" value="1"/>
</dbReference>
<dbReference type="AlphaFoldDB" id="A0A814SFU9"/>
<feature type="compositionally biased region" description="Basic and acidic residues" evidence="6">
    <location>
        <begin position="227"/>
        <end position="248"/>
    </location>
</feature>
<evidence type="ECO:0000259" key="8">
    <source>
        <dbReference type="SMART" id="SM01332"/>
    </source>
</evidence>
<protein>
    <recommendedName>
        <fullName evidence="11">Cyclin A</fullName>
    </recommendedName>
</protein>
<comment type="similarity">
    <text evidence="5">Belongs to the cyclin family.</text>
</comment>
<name>A0A814SFU9_ADIRI</name>
<dbReference type="InterPro" id="IPR013763">
    <property type="entry name" value="Cyclin-like_dom"/>
</dbReference>
<feature type="compositionally biased region" description="Low complexity" evidence="6">
    <location>
        <begin position="94"/>
        <end position="109"/>
    </location>
</feature>
<evidence type="ECO:0008006" key="11">
    <source>
        <dbReference type="Google" id="ProtNLM"/>
    </source>
</evidence>
<organism evidence="9 10">
    <name type="scientific">Adineta ricciae</name>
    <name type="common">Rotifer</name>
    <dbReference type="NCBI Taxonomy" id="249248"/>
    <lineage>
        <taxon>Eukaryota</taxon>
        <taxon>Metazoa</taxon>
        <taxon>Spiralia</taxon>
        <taxon>Gnathifera</taxon>
        <taxon>Rotifera</taxon>
        <taxon>Eurotatoria</taxon>
        <taxon>Bdelloidea</taxon>
        <taxon>Adinetida</taxon>
        <taxon>Adinetidae</taxon>
        <taxon>Adineta</taxon>
    </lineage>
</organism>
<dbReference type="Gene3D" id="1.10.472.10">
    <property type="entry name" value="Cyclin-like"/>
    <property type="match status" value="2"/>
</dbReference>
<dbReference type="EMBL" id="CAJNOJ010000117">
    <property type="protein sequence ID" value="CAF1146800.1"/>
    <property type="molecule type" value="Genomic_DNA"/>
</dbReference>
<evidence type="ECO:0000256" key="3">
    <source>
        <dbReference type="ARBA" id="ARBA00023127"/>
    </source>
</evidence>
<dbReference type="GO" id="GO:0016538">
    <property type="term" value="F:cyclin-dependent protein serine/threonine kinase regulator activity"/>
    <property type="evidence" value="ECO:0007669"/>
    <property type="project" value="InterPro"/>
</dbReference>
<feature type="compositionally biased region" description="Polar residues" evidence="6">
    <location>
        <begin position="18"/>
        <end position="41"/>
    </location>
</feature>
<dbReference type="SMART" id="SM00385">
    <property type="entry name" value="CYCLIN"/>
    <property type="match status" value="2"/>
</dbReference>
<dbReference type="InterPro" id="IPR006671">
    <property type="entry name" value="Cyclin_N"/>
</dbReference>
<feature type="region of interest" description="Disordered" evidence="6">
    <location>
        <begin position="225"/>
        <end position="315"/>
    </location>
</feature>
<evidence type="ECO:0000256" key="5">
    <source>
        <dbReference type="RuleBase" id="RU000383"/>
    </source>
</evidence>
<evidence type="ECO:0000313" key="10">
    <source>
        <dbReference type="Proteomes" id="UP000663852"/>
    </source>
</evidence>
<dbReference type="InterPro" id="IPR004367">
    <property type="entry name" value="Cyclin_C-dom"/>
</dbReference>
<feature type="compositionally biased region" description="Low complexity" evidence="6">
    <location>
        <begin position="160"/>
        <end position="171"/>
    </location>
</feature>
<feature type="region of interest" description="Disordered" evidence="6">
    <location>
        <begin position="1"/>
        <end position="64"/>
    </location>
</feature>
<dbReference type="OrthoDB" id="5590282at2759"/>
<proteinExistence type="inferred from homology"/>
<evidence type="ECO:0000256" key="4">
    <source>
        <dbReference type="ARBA" id="ARBA00023306"/>
    </source>
</evidence>
<evidence type="ECO:0000313" key="9">
    <source>
        <dbReference type="EMBL" id="CAF1146800.1"/>
    </source>
</evidence>
<dbReference type="InterPro" id="IPR048258">
    <property type="entry name" value="Cyclins_cyclin-box"/>
</dbReference>
<keyword evidence="2" id="KW-0498">Mitosis</keyword>
<dbReference type="Pfam" id="PF00134">
    <property type="entry name" value="Cyclin_N"/>
    <property type="match status" value="1"/>
</dbReference>
<feature type="domain" description="Cyclin C-terminal" evidence="8">
    <location>
        <begin position="459"/>
        <end position="587"/>
    </location>
</feature>
<feature type="region of interest" description="Disordered" evidence="6">
    <location>
        <begin position="94"/>
        <end position="171"/>
    </location>
</feature>
<evidence type="ECO:0000259" key="7">
    <source>
        <dbReference type="SMART" id="SM00385"/>
    </source>
</evidence>
<feature type="domain" description="Cyclin-like" evidence="7">
    <location>
        <begin position="463"/>
        <end position="556"/>
    </location>
</feature>